<dbReference type="Proteomes" id="UP000215145">
    <property type="component" value="Unassembled WGS sequence"/>
</dbReference>
<evidence type="ECO:0000313" key="4">
    <source>
        <dbReference type="EMBL" id="OXM15573.1"/>
    </source>
</evidence>
<evidence type="ECO:0000313" key="5">
    <source>
        <dbReference type="Proteomes" id="UP000215145"/>
    </source>
</evidence>
<evidence type="ECO:0000259" key="3">
    <source>
        <dbReference type="Pfam" id="PF11611"/>
    </source>
</evidence>
<evidence type="ECO:0000256" key="2">
    <source>
        <dbReference type="SAM" id="MobiDB-lite"/>
    </source>
</evidence>
<dbReference type="Gene3D" id="2.60.40.1240">
    <property type="match status" value="1"/>
</dbReference>
<proteinExistence type="predicted"/>
<dbReference type="InterPro" id="IPR029050">
    <property type="entry name" value="Immunoprotect_excell_Ig-like"/>
</dbReference>
<comment type="caution">
    <text evidence="4">The sequence shown here is derived from an EMBL/GenBank/DDBJ whole genome shotgun (WGS) entry which is preliminary data.</text>
</comment>
<sequence length="192" mass="20849">MKKVFKLGCLGFVGLLLLVIVVSVISSNNDKPATTTENTESGTSTEAVSSPAKEEVEEKPQLAKIGEELQVGDVVFKVNKIKTTKEIKNGEYFSFSPDSEGSVYLVVNVTVSNKGKETISTDSSFFKLLKDDIEYSPTTLLGAEGFFLYDGINPGLAQTGNVAFEIPETLKDYTLNVQTGFWGTEQGQITLK</sequence>
<evidence type="ECO:0000256" key="1">
    <source>
        <dbReference type="ARBA" id="ARBA00022729"/>
    </source>
</evidence>
<keyword evidence="1" id="KW-0732">Signal</keyword>
<protein>
    <recommendedName>
        <fullName evidence="3">DUF4352 domain-containing protein</fullName>
    </recommendedName>
</protein>
<feature type="domain" description="DUF4352" evidence="3">
    <location>
        <begin position="64"/>
        <end position="184"/>
    </location>
</feature>
<dbReference type="RefSeq" id="WP_089522667.1">
    <property type="nucleotide sequence ID" value="NZ_NMUQ01000001.1"/>
</dbReference>
<dbReference type="OrthoDB" id="2607704at2"/>
<accession>A0A229NZY7</accession>
<dbReference type="InterPro" id="IPR029051">
    <property type="entry name" value="DUF4352"/>
</dbReference>
<name>A0A229NZY7_9BACL</name>
<dbReference type="EMBL" id="NMUQ01000001">
    <property type="protein sequence ID" value="OXM15573.1"/>
    <property type="molecule type" value="Genomic_DNA"/>
</dbReference>
<reference evidence="4 5" key="1">
    <citation type="submission" date="2017-07" db="EMBL/GenBank/DDBJ databases">
        <title>Paenibacillus herberti R33 genome sequencing and assembly.</title>
        <authorList>
            <person name="Su W."/>
        </authorList>
    </citation>
    <scope>NUCLEOTIDE SEQUENCE [LARGE SCALE GENOMIC DNA]</scope>
    <source>
        <strain evidence="4 5">R33</strain>
    </source>
</reference>
<feature type="compositionally biased region" description="Low complexity" evidence="2">
    <location>
        <begin position="34"/>
        <end position="46"/>
    </location>
</feature>
<feature type="region of interest" description="Disordered" evidence="2">
    <location>
        <begin position="30"/>
        <end position="56"/>
    </location>
</feature>
<gene>
    <name evidence="4" type="ORF">CGZ75_02210</name>
</gene>
<organism evidence="4 5">
    <name type="scientific">Paenibacillus herberti</name>
    <dbReference type="NCBI Taxonomy" id="1619309"/>
    <lineage>
        <taxon>Bacteria</taxon>
        <taxon>Bacillati</taxon>
        <taxon>Bacillota</taxon>
        <taxon>Bacilli</taxon>
        <taxon>Bacillales</taxon>
        <taxon>Paenibacillaceae</taxon>
        <taxon>Paenibacillus</taxon>
    </lineage>
</organism>
<dbReference type="Pfam" id="PF11611">
    <property type="entry name" value="DUF4352"/>
    <property type="match status" value="1"/>
</dbReference>
<dbReference type="AlphaFoldDB" id="A0A229NZY7"/>
<keyword evidence="5" id="KW-1185">Reference proteome</keyword>